<evidence type="ECO:0000256" key="2">
    <source>
        <dbReference type="ARBA" id="ARBA00022771"/>
    </source>
</evidence>
<dbReference type="PROSITE" id="PS51266">
    <property type="entry name" value="ZF_CHY"/>
    <property type="match status" value="1"/>
</dbReference>
<evidence type="ECO:0000256" key="1">
    <source>
        <dbReference type="ARBA" id="ARBA00022723"/>
    </source>
</evidence>
<dbReference type="Proteomes" id="UP000266975">
    <property type="component" value="Unassembled WGS sequence"/>
</dbReference>
<dbReference type="Pfam" id="PF05495">
    <property type="entry name" value="zf-CHY"/>
    <property type="match status" value="1"/>
</dbReference>
<evidence type="ECO:0000313" key="6">
    <source>
        <dbReference type="Proteomes" id="UP000266975"/>
    </source>
</evidence>
<keyword evidence="2" id="KW-0863">Zinc-finger</keyword>
<accession>A0A3M8K6Y4</accession>
<comment type="caution">
    <text evidence="5">The sequence shown here is derived from an EMBL/GenBank/DDBJ whole genome shotgun (WGS) entry which is preliminary data.</text>
</comment>
<proteinExistence type="predicted"/>
<dbReference type="EMBL" id="PTJO01000006">
    <property type="protein sequence ID" value="RNE48274.1"/>
    <property type="molecule type" value="Genomic_DNA"/>
</dbReference>
<keyword evidence="3" id="KW-0862">Zinc</keyword>
<protein>
    <recommendedName>
        <fullName evidence="4">CHY-type domain-containing protein</fullName>
    </recommendedName>
</protein>
<dbReference type="InterPro" id="IPR008913">
    <property type="entry name" value="Znf_CHY"/>
</dbReference>
<dbReference type="RefSeq" id="WP_123048847.1">
    <property type="nucleotide sequence ID" value="NZ_PTJO01000006.1"/>
</dbReference>
<keyword evidence="6" id="KW-1185">Reference proteome</keyword>
<feature type="domain" description="CHY-type" evidence="4">
    <location>
        <begin position="7"/>
        <end position="85"/>
    </location>
</feature>
<dbReference type="InterPro" id="IPR016694">
    <property type="entry name" value="UCP017292"/>
</dbReference>
<reference evidence="5 6" key="1">
    <citation type="submission" date="2018-02" db="EMBL/GenBank/DDBJ databases">
        <title>Corynebacterium alimpuense sp. nov., a marine obligate actinomycete isolated from sediments of Valparaiso bay, Chile.</title>
        <authorList>
            <person name="Claverias F."/>
            <person name="Gonzales-Siles L."/>
            <person name="Salva-Serra F."/>
            <person name="Inganaes E."/>
            <person name="Molin K."/>
            <person name="Cumsille A."/>
            <person name="Undabarrena A."/>
            <person name="Couve E."/>
            <person name="Moore E.R.B."/>
            <person name="Gomila M."/>
            <person name="Camara B."/>
        </authorList>
    </citation>
    <scope>NUCLEOTIDE SEQUENCE [LARGE SCALE GENOMIC DNA]</scope>
    <source>
        <strain evidence="5 6">CCUG 69366</strain>
    </source>
</reference>
<dbReference type="AlphaFoldDB" id="A0A3M8K6Y4"/>
<name>A0A3M8K6Y4_9CORY</name>
<dbReference type="InterPro" id="IPR037274">
    <property type="entry name" value="Znf_CHY_sf"/>
</dbReference>
<keyword evidence="1" id="KW-0479">Metal-binding</keyword>
<organism evidence="5 6">
    <name type="scientific">Corynebacterium alimapuense</name>
    <dbReference type="NCBI Taxonomy" id="1576874"/>
    <lineage>
        <taxon>Bacteria</taxon>
        <taxon>Bacillati</taxon>
        <taxon>Actinomycetota</taxon>
        <taxon>Actinomycetes</taxon>
        <taxon>Mycobacteriales</taxon>
        <taxon>Corynebacteriaceae</taxon>
        <taxon>Corynebacterium</taxon>
    </lineage>
</organism>
<dbReference type="GO" id="GO:0008270">
    <property type="term" value="F:zinc ion binding"/>
    <property type="evidence" value="ECO:0007669"/>
    <property type="project" value="UniProtKB-KW"/>
</dbReference>
<evidence type="ECO:0000313" key="5">
    <source>
        <dbReference type="EMBL" id="RNE48274.1"/>
    </source>
</evidence>
<sequence>MLINGLEVDGQGRCIHYRSEFDVVANKCQSCGLYWACHACHEELAGHPFGRMDVRAADSVLCGECGYLMGFEAYSQISSCPSCSHPFNPGCSIHKSVYFKVN</sequence>
<dbReference type="OrthoDB" id="882119at2"/>
<dbReference type="SUPFAM" id="SSF161219">
    <property type="entry name" value="CHY zinc finger-like"/>
    <property type="match status" value="1"/>
</dbReference>
<evidence type="ECO:0000259" key="4">
    <source>
        <dbReference type="PROSITE" id="PS51266"/>
    </source>
</evidence>
<gene>
    <name evidence="5" type="ORF">C5L39_09820</name>
</gene>
<evidence type="ECO:0000256" key="3">
    <source>
        <dbReference type="ARBA" id="ARBA00022833"/>
    </source>
</evidence>
<dbReference type="PIRSF" id="PIRSF017292">
    <property type="entry name" value="UCP017292_Znf_CHY"/>
    <property type="match status" value="1"/>
</dbReference>